<keyword evidence="6" id="KW-0679">Respiratory chain</keyword>
<comment type="subunit">
    <text evidence="4">Complex I is composed of 45 different subunits.</text>
</comment>
<keyword evidence="8" id="KW-0809">Transit peptide</keyword>
<dbReference type="AlphaFoldDB" id="A0A9P0A905"/>
<evidence type="ECO:0000256" key="4">
    <source>
        <dbReference type="ARBA" id="ARBA00011533"/>
    </source>
</evidence>
<keyword evidence="9" id="KW-0249">Electron transport</keyword>
<evidence type="ECO:0000256" key="6">
    <source>
        <dbReference type="ARBA" id="ARBA00022660"/>
    </source>
</evidence>
<dbReference type="Pfam" id="PF14813">
    <property type="entry name" value="NADH_B2"/>
    <property type="match status" value="1"/>
</dbReference>
<keyword evidence="10" id="KW-0496">Mitochondrion</keyword>
<sequence length="110" mass="13387">MALARFLLQRLAKCRPPVPINNVLPRRNFSTTNKLKFGDEVWMYRNQYDPKVQERSQIFLANFGGGLFWWWMLYHMWYEFEEIFPGEWVYIEPSTWSDEELGIPPDDYEE</sequence>
<dbReference type="KEGG" id="btab:109029774"/>
<dbReference type="PANTHER" id="PTHR15223:SF1">
    <property type="entry name" value="NADH DEHYDROGENASE [UBIQUINONE] 1 BETA SUBCOMPLEX SUBUNIT 2, MITOCHONDRIAL"/>
    <property type="match status" value="1"/>
</dbReference>
<protein>
    <recommendedName>
        <fullName evidence="14">NADH dehydrogenase [ubiquinone] 1 beta subcomplex subunit 2, mitochondrial</fullName>
    </recommendedName>
</protein>
<accession>A0A9P0A905</accession>
<keyword evidence="11" id="KW-0472">Membrane</keyword>
<evidence type="ECO:0000256" key="8">
    <source>
        <dbReference type="ARBA" id="ARBA00022946"/>
    </source>
</evidence>
<organism evidence="12 13">
    <name type="scientific">Bemisia tabaci</name>
    <name type="common">Sweetpotato whitefly</name>
    <name type="synonym">Aleurodes tabaci</name>
    <dbReference type="NCBI Taxonomy" id="7038"/>
    <lineage>
        <taxon>Eukaryota</taxon>
        <taxon>Metazoa</taxon>
        <taxon>Ecdysozoa</taxon>
        <taxon>Arthropoda</taxon>
        <taxon>Hexapoda</taxon>
        <taxon>Insecta</taxon>
        <taxon>Pterygota</taxon>
        <taxon>Neoptera</taxon>
        <taxon>Paraneoptera</taxon>
        <taxon>Hemiptera</taxon>
        <taxon>Sternorrhyncha</taxon>
        <taxon>Aleyrodoidea</taxon>
        <taxon>Aleyrodidae</taxon>
        <taxon>Aleyrodinae</taxon>
        <taxon>Bemisia</taxon>
    </lineage>
</organism>
<evidence type="ECO:0000256" key="9">
    <source>
        <dbReference type="ARBA" id="ARBA00022982"/>
    </source>
</evidence>
<dbReference type="PANTHER" id="PTHR15223">
    <property type="entry name" value="NADH-UBIQUINONE OXIDOREDUCTASE AGGG SUBUNIT"/>
    <property type="match status" value="1"/>
</dbReference>
<comment type="similarity">
    <text evidence="3">Belongs to the complex I NDUFB2 subunit family.</text>
</comment>
<dbReference type="InterPro" id="IPR026627">
    <property type="entry name" value="NDUFB2_animal"/>
</dbReference>
<evidence type="ECO:0000313" key="13">
    <source>
        <dbReference type="Proteomes" id="UP001152759"/>
    </source>
</evidence>
<evidence type="ECO:0000256" key="5">
    <source>
        <dbReference type="ARBA" id="ARBA00022448"/>
    </source>
</evidence>
<evidence type="ECO:0008006" key="14">
    <source>
        <dbReference type="Google" id="ProtNLM"/>
    </source>
</evidence>
<keyword evidence="7" id="KW-0999">Mitochondrion inner membrane</keyword>
<evidence type="ECO:0000256" key="11">
    <source>
        <dbReference type="ARBA" id="ARBA00023136"/>
    </source>
</evidence>
<evidence type="ECO:0000256" key="2">
    <source>
        <dbReference type="ARBA" id="ARBA00004443"/>
    </source>
</evidence>
<evidence type="ECO:0000256" key="3">
    <source>
        <dbReference type="ARBA" id="ARBA00005923"/>
    </source>
</evidence>
<evidence type="ECO:0000313" key="12">
    <source>
        <dbReference type="EMBL" id="CAH0386770.1"/>
    </source>
</evidence>
<dbReference type="Proteomes" id="UP001152759">
    <property type="component" value="Chromosome 3"/>
</dbReference>
<name>A0A9P0A905_BEMTA</name>
<dbReference type="GO" id="GO:0045271">
    <property type="term" value="C:respiratory chain complex I"/>
    <property type="evidence" value="ECO:0007669"/>
    <property type="project" value="InterPro"/>
</dbReference>
<dbReference type="GO" id="GO:0032981">
    <property type="term" value="P:mitochondrial respiratory chain complex I assembly"/>
    <property type="evidence" value="ECO:0007669"/>
    <property type="project" value="TreeGrafter"/>
</dbReference>
<dbReference type="EMBL" id="OU963864">
    <property type="protein sequence ID" value="CAH0386770.1"/>
    <property type="molecule type" value="Genomic_DNA"/>
</dbReference>
<comment type="subcellular location">
    <subcellularLocation>
        <location evidence="2">Mitochondrion inner membrane</location>
        <topology evidence="2">Peripheral membrane protein</topology>
        <orientation evidence="2">Matrix side</orientation>
    </subcellularLocation>
</comment>
<evidence type="ECO:0000256" key="7">
    <source>
        <dbReference type="ARBA" id="ARBA00022792"/>
    </source>
</evidence>
<evidence type="ECO:0000256" key="10">
    <source>
        <dbReference type="ARBA" id="ARBA00023128"/>
    </source>
</evidence>
<keyword evidence="5" id="KW-0813">Transport</keyword>
<keyword evidence="13" id="KW-1185">Reference proteome</keyword>
<reference evidence="12" key="1">
    <citation type="submission" date="2021-12" db="EMBL/GenBank/DDBJ databases">
        <authorList>
            <person name="King R."/>
        </authorList>
    </citation>
    <scope>NUCLEOTIDE SEQUENCE</scope>
</reference>
<dbReference type="GO" id="GO:0005743">
    <property type="term" value="C:mitochondrial inner membrane"/>
    <property type="evidence" value="ECO:0007669"/>
    <property type="project" value="UniProtKB-SubCell"/>
</dbReference>
<proteinExistence type="inferred from homology"/>
<comment type="function">
    <text evidence="1">Accessory subunit of the mitochondrial membrane respiratory chain NADH dehydrogenase (Complex I), that is believed not to be involved in catalysis. Complex I functions in the transfer of electrons from NADH to the respiratory chain. The immediate electron acceptor for the enzyme is believed to be ubiquinone.</text>
</comment>
<evidence type="ECO:0000256" key="1">
    <source>
        <dbReference type="ARBA" id="ARBA00003195"/>
    </source>
</evidence>
<gene>
    <name evidence="12" type="ORF">BEMITA_LOCUS5844</name>
</gene>